<accession>A0A1H3P1C1</accession>
<name>A0A1H3P1C1_9ACTN</name>
<gene>
    <name evidence="1" type="ORF">SAMN05421684_2501</name>
</gene>
<dbReference type="Proteomes" id="UP000199632">
    <property type="component" value="Unassembled WGS sequence"/>
</dbReference>
<evidence type="ECO:0000313" key="1">
    <source>
        <dbReference type="EMBL" id="SDY94878.1"/>
    </source>
</evidence>
<evidence type="ECO:0000313" key="2">
    <source>
        <dbReference type="Proteomes" id="UP000199632"/>
    </source>
</evidence>
<dbReference type="EMBL" id="FNQB01000001">
    <property type="protein sequence ID" value="SDY94878.1"/>
    <property type="molecule type" value="Genomic_DNA"/>
</dbReference>
<proteinExistence type="predicted"/>
<protein>
    <submittedName>
        <fullName evidence="1">Uncharacterized protein</fullName>
    </submittedName>
</protein>
<dbReference type="AlphaFoldDB" id="A0A1H3P1C1"/>
<keyword evidence="2" id="KW-1185">Reference proteome</keyword>
<organism evidence="1 2">
    <name type="scientific">Asanoa ishikariensis</name>
    <dbReference type="NCBI Taxonomy" id="137265"/>
    <lineage>
        <taxon>Bacteria</taxon>
        <taxon>Bacillati</taxon>
        <taxon>Actinomycetota</taxon>
        <taxon>Actinomycetes</taxon>
        <taxon>Micromonosporales</taxon>
        <taxon>Micromonosporaceae</taxon>
        <taxon>Asanoa</taxon>
    </lineage>
</organism>
<sequence>MTPAMGADLALAPRGGGGRVVRPAMGAGLPLTRAALPEVSS</sequence>
<reference evidence="2" key="1">
    <citation type="submission" date="2016-10" db="EMBL/GenBank/DDBJ databases">
        <authorList>
            <person name="Varghese N."/>
            <person name="Submissions S."/>
        </authorList>
    </citation>
    <scope>NUCLEOTIDE SEQUENCE [LARGE SCALE GENOMIC DNA]</scope>
    <source>
        <strain evidence="2">DSM 44718</strain>
    </source>
</reference>